<dbReference type="EMBL" id="WEHX01000106">
    <property type="protein sequence ID" value="KAB7654297.1"/>
    <property type="molecule type" value="Genomic_DNA"/>
</dbReference>
<dbReference type="FunFam" id="3.90.1150.10:FF:000032">
    <property type="entry name" value="Ornithine decarboxylase SpeF"/>
    <property type="match status" value="1"/>
</dbReference>
<dbReference type="PIRSF" id="PIRSF009393">
    <property type="entry name" value="Orn_decarb"/>
    <property type="match status" value="1"/>
</dbReference>
<keyword evidence="3" id="KW-0210">Decarboxylase</keyword>
<dbReference type="EC" id="4.1.1.17" evidence="6"/>
<dbReference type="GO" id="GO:0004586">
    <property type="term" value="F:ornithine decarboxylase activity"/>
    <property type="evidence" value="ECO:0007669"/>
    <property type="project" value="UniProtKB-EC"/>
</dbReference>
<dbReference type="GO" id="GO:0030170">
    <property type="term" value="F:pyridoxal phosphate binding"/>
    <property type="evidence" value="ECO:0007669"/>
    <property type="project" value="TreeGrafter"/>
</dbReference>
<sequence length="737" mass="82891">MQKLAIAVSDNVSFKDFPKDRQVVRLSEAEMTETGVVLMSVEDAENGELDRVEGYGFGIPIFIFVERGRYVPDEWIGRCMGVVNDDPVEEPFFVRQLIDAASGYEEKILPPFFRSLRRYVGTANEQFDCPGHQGGAFFRRHPAGREFANFFGETIFRADLCNADVDMGDLLIHEGAAYAAEAHAAKVFNADKTYFVLNGTSTSNKVVLSALLTPGDLVLFDRNNHKSCHQGALVLAGARPVYLETARNPYGFIGGIDNHCFDEAELRKLAAEVDPKRAEAPRPFRCAVIQLGTYDGTIYNARQVLDRIGHLCDYILFDSAWVGYEQFIPMMKDCSPLLLDLKPEDPGIFVTQSVHKQQAGFSQTSQIHKKDAHVRGQARYVSHKQVNNAFMLHASTSPFYPLFASIDINAKMHSGVSGLRIWDECVKIGIEARKQIKRTCSYIQPFVPPLVAGRPWESYPTETIAKDQRFFQFKPGERWHAFEGYGANQYFVDPCKFLLTTPGIDTETGEYEDFGVPATILANYLRAHGVVPEKCDLNSILFLLTPSQTTAKISSLTTQIARFEKLLEADALMKDVIPQVYSAHENRYEGYRIREICQEMHDYCREYNIKDLQKAMFRRAHFPKIALDAQTAHFEFMRGNAEYVPLEEAEGRIALEGALPYPPGVICCVPGEVWGGPVLEYFLALAEGINRFPGFSPELQGVYLEEDSTGRSHVWVNVLKESRRKELEAEGKIAPLG</sequence>
<evidence type="ECO:0000256" key="1">
    <source>
        <dbReference type="ARBA" id="ARBA00001933"/>
    </source>
</evidence>
<dbReference type="SUPFAM" id="SSF53383">
    <property type="entry name" value="PLP-dependent transferases"/>
    <property type="match status" value="1"/>
</dbReference>
<evidence type="ECO:0000256" key="2">
    <source>
        <dbReference type="ARBA" id="ARBA00010671"/>
    </source>
</evidence>
<organism evidence="10 11">
    <name type="scientific">Sutterella seckii</name>
    <dbReference type="NCBI Taxonomy" id="1944635"/>
    <lineage>
        <taxon>Bacteria</taxon>
        <taxon>Pseudomonadati</taxon>
        <taxon>Pseudomonadota</taxon>
        <taxon>Betaproteobacteria</taxon>
        <taxon>Burkholderiales</taxon>
        <taxon>Sutterellaceae</taxon>
        <taxon>Sutterella</taxon>
    </lineage>
</organism>
<proteinExistence type="inferred from homology"/>
<evidence type="ECO:0000256" key="4">
    <source>
        <dbReference type="ARBA" id="ARBA00022898"/>
    </source>
</evidence>
<dbReference type="InterPro" id="IPR011193">
    <property type="entry name" value="Orn/lys/arg_de-COase"/>
</dbReference>
<dbReference type="SUPFAM" id="SSF55904">
    <property type="entry name" value="Ornithine decarboxylase C-terminal domain"/>
    <property type="match status" value="1"/>
</dbReference>
<dbReference type="GO" id="GO:0005829">
    <property type="term" value="C:cytosol"/>
    <property type="evidence" value="ECO:0007669"/>
    <property type="project" value="TreeGrafter"/>
</dbReference>
<dbReference type="PANTHER" id="PTHR45229">
    <property type="entry name" value="CONSTITUTIVE ORNITHINE DECARBOXYLASE"/>
    <property type="match status" value="1"/>
</dbReference>
<keyword evidence="5 10" id="KW-0456">Lyase</keyword>
<dbReference type="InterPro" id="IPR005308">
    <property type="entry name" value="OKR_de-COase_N"/>
</dbReference>
<dbReference type="InterPro" id="IPR011006">
    <property type="entry name" value="CheY-like_superfamily"/>
</dbReference>
<dbReference type="Gene3D" id="3.40.50.220">
    <property type="match status" value="1"/>
</dbReference>
<gene>
    <name evidence="10" type="primary">speC</name>
    <name evidence="10" type="ORF">GBM95_10400</name>
</gene>
<comment type="catalytic activity">
    <reaction evidence="7">
        <text>L-ornithine + H(+) = putrescine + CO2</text>
        <dbReference type="Rhea" id="RHEA:22964"/>
        <dbReference type="ChEBI" id="CHEBI:15378"/>
        <dbReference type="ChEBI" id="CHEBI:16526"/>
        <dbReference type="ChEBI" id="CHEBI:46911"/>
        <dbReference type="ChEBI" id="CHEBI:326268"/>
        <dbReference type="EC" id="4.1.1.17"/>
    </reaction>
</comment>
<comment type="similarity">
    <text evidence="2">Belongs to the Orn/Lys/Arg decarboxylase class-I family.</text>
</comment>
<evidence type="ECO:0000256" key="7">
    <source>
        <dbReference type="ARBA" id="ARBA00049127"/>
    </source>
</evidence>
<reference evidence="10 11" key="1">
    <citation type="submission" date="2019-10" db="EMBL/GenBank/DDBJ databases">
        <title>Genome diversity of Sutterella seckii.</title>
        <authorList>
            <person name="Chaplin A.V."/>
            <person name="Sokolova S.R."/>
            <person name="Mosin K.A."/>
            <person name="Ivanova E.L."/>
            <person name="Kochetkova T.O."/>
            <person name="Goltsov A.Y."/>
            <person name="Trofimov D.Y."/>
            <person name="Efimov B.A."/>
        </authorList>
    </citation>
    <scope>NUCLEOTIDE SEQUENCE [LARGE SCALE GENOMIC DNA]</scope>
    <source>
        <strain evidence="10 11">ASD393</strain>
    </source>
</reference>
<dbReference type="SUPFAM" id="SSF52172">
    <property type="entry name" value="CheY-like"/>
    <property type="match status" value="1"/>
</dbReference>
<dbReference type="AlphaFoldDB" id="A0A6I1EGS6"/>
<comment type="caution">
    <text evidence="10">The sequence shown here is derived from an EMBL/GenBank/DDBJ whole genome shotgun (WGS) entry which is preliminary data.</text>
</comment>
<dbReference type="CDD" id="cd00615">
    <property type="entry name" value="Orn_deC_like"/>
    <property type="match status" value="1"/>
</dbReference>
<dbReference type="InterPro" id="IPR008286">
    <property type="entry name" value="Prn/Lys/Arg_de-COase_C"/>
</dbReference>
<dbReference type="Gene3D" id="3.40.640.10">
    <property type="entry name" value="Type I PLP-dependent aspartate aminotransferase-like (Major domain)"/>
    <property type="match status" value="1"/>
</dbReference>
<dbReference type="FunFam" id="3.40.640.10:FF:000008">
    <property type="entry name" value="Lysine decarboxylase, inducible"/>
    <property type="match status" value="1"/>
</dbReference>
<evidence type="ECO:0000313" key="11">
    <source>
        <dbReference type="Proteomes" id="UP000430564"/>
    </source>
</evidence>
<protein>
    <recommendedName>
        <fullName evidence="6">ornithine decarboxylase</fullName>
        <ecNumber evidence="6">4.1.1.17</ecNumber>
    </recommendedName>
</protein>
<keyword evidence="4 8" id="KW-0663">Pyridoxal phosphate</keyword>
<dbReference type="PANTHER" id="PTHR45229:SF1">
    <property type="entry name" value="INDUCIBLE ORNITHINE DECARBOXYLASE"/>
    <property type="match status" value="1"/>
</dbReference>
<feature type="domain" description="Orn/Lys/Arg decarboxylases family 1 pyridoxal-P attachment site" evidence="9">
    <location>
        <begin position="351"/>
        <end position="365"/>
    </location>
</feature>
<dbReference type="InterPro" id="IPR000310">
    <property type="entry name" value="Orn/Lys/Arg_deCO2ase_major_dom"/>
</dbReference>
<dbReference type="Pfam" id="PF01276">
    <property type="entry name" value="OKR_DC_1"/>
    <property type="match status" value="1"/>
</dbReference>
<dbReference type="Pfam" id="PF03709">
    <property type="entry name" value="OKR_DC_1_N"/>
    <property type="match status" value="1"/>
</dbReference>
<dbReference type="InterPro" id="IPR036633">
    <property type="entry name" value="Prn/Lys/Arg_de-COase_C_sf"/>
</dbReference>
<evidence type="ECO:0000256" key="3">
    <source>
        <dbReference type="ARBA" id="ARBA00022793"/>
    </source>
</evidence>
<evidence type="ECO:0000313" key="10">
    <source>
        <dbReference type="EMBL" id="KAB7654297.1"/>
    </source>
</evidence>
<dbReference type="InterPro" id="IPR015421">
    <property type="entry name" value="PyrdxlP-dep_Trfase_major"/>
</dbReference>
<evidence type="ECO:0000256" key="6">
    <source>
        <dbReference type="ARBA" id="ARBA00034138"/>
    </source>
</evidence>
<name>A0A6I1EGS6_9BURK</name>
<dbReference type="InterPro" id="IPR027464">
    <property type="entry name" value="Ornithine_deCO2ase_N"/>
</dbReference>
<dbReference type="OrthoDB" id="9761189at2"/>
<dbReference type="GO" id="GO:0006520">
    <property type="term" value="P:amino acid metabolic process"/>
    <property type="evidence" value="ECO:0007669"/>
    <property type="project" value="InterPro"/>
</dbReference>
<dbReference type="Proteomes" id="UP000430564">
    <property type="component" value="Unassembled WGS sequence"/>
</dbReference>
<comment type="cofactor">
    <cofactor evidence="1">
        <name>pyridoxal 5'-phosphate</name>
        <dbReference type="ChEBI" id="CHEBI:597326"/>
    </cofactor>
</comment>
<evidence type="ECO:0000256" key="5">
    <source>
        <dbReference type="ARBA" id="ARBA00023239"/>
    </source>
</evidence>
<dbReference type="PROSITE" id="PS00703">
    <property type="entry name" value="OKR_DC_1"/>
    <property type="match status" value="1"/>
</dbReference>
<dbReference type="Gene3D" id="3.90.100.10">
    <property type="entry name" value="Orn/Lys/Arg decarboxylase, C-terminal domain"/>
    <property type="match status" value="1"/>
</dbReference>
<dbReference type="Pfam" id="PF03711">
    <property type="entry name" value="OKR_DC_1_C"/>
    <property type="match status" value="1"/>
</dbReference>
<dbReference type="InterPro" id="IPR015424">
    <property type="entry name" value="PyrdxlP-dep_Trfase"/>
</dbReference>
<dbReference type="Gene3D" id="3.90.1150.10">
    <property type="entry name" value="Aspartate Aminotransferase, domain 1"/>
    <property type="match status" value="1"/>
</dbReference>
<dbReference type="InterPro" id="IPR015422">
    <property type="entry name" value="PyrdxlP-dep_Trfase_small"/>
</dbReference>
<dbReference type="NCBIfam" id="NF010092">
    <property type="entry name" value="PRK13578.1"/>
    <property type="match status" value="1"/>
</dbReference>
<dbReference type="RefSeq" id="WP_152159032.1">
    <property type="nucleotide sequence ID" value="NZ_WEHX01000106.1"/>
</dbReference>
<evidence type="ECO:0000259" key="9">
    <source>
        <dbReference type="PROSITE" id="PS00703"/>
    </source>
</evidence>
<evidence type="ECO:0000256" key="8">
    <source>
        <dbReference type="PIRSR" id="PIRSR009393-1"/>
    </source>
</evidence>
<accession>A0A6I1EGS6</accession>
<feature type="modified residue" description="N6-(pyridoxal phosphate)lysine" evidence="8">
    <location>
        <position position="356"/>
    </location>
</feature>